<organism evidence="1 2">
    <name type="scientific">Corynespora cassiicola Philippines</name>
    <dbReference type="NCBI Taxonomy" id="1448308"/>
    <lineage>
        <taxon>Eukaryota</taxon>
        <taxon>Fungi</taxon>
        <taxon>Dikarya</taxon>
        <taxon>Ascomycota</taxon>
        <taxon>Pezizomycotina</taxon>
        <taxon>Dothideomycetes</taxon>
        <taxon>Pleosporomycetidae</taxon>
        <taxon>Pleosporales</taxon>
        <taxon>Corynesporascaceae</taxon>
        <taxon>Corynespora</taxon>
    </lineage>
</organism>
<dbReference type="Proteomes" id="UP000240883">
    <property type="component" value="Unassembled WGS sequence"/>
</dbReference>
<dbReference type="EMBL" id="KZ678145">
    <property type="protein sequence ID" value="PSN61212.1"/>
    <property type="molecule type" value="Genomic_DNA"/>
</dbReference>
<accession>A0A2T2N6Y2</accession>
<name>A0A2T2N6Y2_CORCC</name>
<protein>
    <submittedName>
        <fullName evidence="1">Uncharacterized protein</fullName>
    </submittedName>
</protein>
<reference evidence="1 2" key="1">
    <citation type="journal article" date="2018" name="Front. Microbiol.">
        <title>Genome-Wide Analysis of Corynespora cassiicola Leaf Fall Disease Putative Effectors.</title>
        <authorList>
            <person name="Lopez D."/>
            <person name="Ribeiro S."/>
            <person name="Label P."/>
            <person name="Fumanal B."/>
            <person name="Venisse J.S."/>
            <person name="Kohler A."/>
            <person name="de Oliveira R.R."/>
            <person name="Labutti K."/>
            <person name="Lipzen A."/>
            <person name="Lail K."/>
            <person name="Bauer D."/>
            <person name="Ohm R.A."/>
            <person name="Barry K.W."/>
            <person name="Spatafora J."/>
            <person name="Grigoriev I.V."/>
            <person name="Martin F.M."/>
            <person name="Pujade-Renaud V."/>
        </authorList>
    </citation>
    <scope>NUCLEOTIDE SEQUENCE [LARGE SCALE GENOMIC DNA]</scope>
    <source>
        <strain evidence="1 2">Philippines</strain>
    </source>
</reference>
<evidence type="ECO:0000313" key="1">
    <source>
        <dbReference type="EMBL" id="PSN61212.1"/>
    </source>
</evidence>
<proteinExistence type="predicted"/>
<keyword evidence="2" id="KW-1185">Reference proteome</keyword>
<evidence type="ECO:0000313" key="2">
    <source>
        <dbReference type="Proteomes" id="UP000240883"/>
    </source>
</evidence>
<gene>
    <name evidence="1" type="ORF">BS50DRAFT_593134</name>
</gene>
<sequence length="239" mass="27271">MPNSQRLLCLFGLECISNPGGPTGISICRECQVLHPRWQMQKAGGNPAAQHSVVFNWRLIKEQSLPRHLCITNDHEFFNIEWMEQIKPNGLRACRFVEQPYTLCEDCLSDIQSKPEILELFDTDGHLKFPCLRTMNTFKGEPGRALQLTLPDISQCIGLTREPNKLCEPCSGVATYNTSQIESATTNEQYEHNNAAASRLQQYTKWFDENGTLKEPERAYRASRQQTPDAPLYWYTSGL</sequence>
<dbReference type="AlphaFoldDB" id="A0A2T2N6Y2"/>